<dbReference type="Pfam" id="PF24266">
    <property type="entry name" value="HTH_HVO_0163_N"/>
    <property type="match status" value="1"/>
</dbReference>
<protein>
    <recommendedName>
        <fullName evidence="1">HTH arsR-type domain-containing protein</fullName>
    </recommendedName>
</protein>
<reference evidence="2" key="1">
    <citation type="submission" date="2019-08" db="EMBL/GenBank/DDBJ databases">
        <authorList>
            <person name="Kucharzyk K."/>
            <person name="Murdoch R.W."/>
            <person name="Higgins S."/>
            <person name="Loffler F."/>
        </authorList>
    </citation>
    <scope>NUCLEOTIDE SEQUENCE</scope>
</reference>
<dbReference type="InterPro" id="IPR001845">
    <property type="entry name" value="HTH_ArsR_DNA-bd_dom"/>
</dbReference>
<proteinExistence type="predicted"/>
<dbReference type="InterPro" id="IPR011991">
    <property type="entry name" value="ArsR-like_HTH"/>
</dbReference>
<dbReference type="Gene3D" id="1.10.10.10">
    <property type="entry name" value="Winged helix-like DNA-binding domain superfamily/Winged helix DNA-binding domain"/>
    <property type="match status" value="2"/>
</dbReference>
<dbReference type="PROSITE" id="PS50987">
    <property type="entry name" value="HTH_ARSR_2"/>
    <property type="match status" value="1"/>
</dbReference>
<comment type="caution">
    <text evidence="2">The sequence shown here is derived from an EMBL/GenBank/DDBJ whole genome shotgun (WGS) entry which is preliminary data.</text>
</comment>
<accession>A0A645H6V6</accession>
<sequence length="166" mass="19301">MLENSSRFKVYGYIKTKPGAYISEIVEQVGLDREIVKYHIKTLRAKKKIEAYRDGGKTRYFENLLIYNEDEKKVISALQNLTNKKIILEIMNENCNTNVALAQEIGVSRPTVSWYVKNLREAGLIMEIKEGKKVIYRINPAYELLIEKYISNFMEKTEPQPLTVMS</sequence>
<dbReference type="PRINTS" id="PR00778">
    <property type="entry name" value="HTHARSR"/>
</dbReference>
<evidence type="ECO:0000259" key="1">
    <source>
        <dbReference type="PROSITE" id="PS50987"/>
    </source>
</evidence>
<dbReference type="CDD" id="cd00090">
    <property type="entry name" value="HTH_ARSR"/>
    <property type="match status" value="2"/>
</dbReference>
<name>A0A645H6V6_9ZZZZ</name>
<dbReference type="InterPro" id="IPR056504">
    <property type="entry name" value="HTH_HVO_0163_N"/>
</dbReference>
<dbReference type="AlphaFoldDB" id="A0A645H6V6"/>
<dbReference type="InterPro" id="IPR036390">
    <property type="entry name" value="WH_DNA-bd_sf"/>
</dbReference>
<dbReference type="PANTHER" id="PTHR36216">
    <property type="entry name" value="TRANSCRIPTIONAL REGULATOR, TRMB"/>
    <property type="match status" value="1"/>
</dbReference>
<dbReference type="Pfam" id="PF13412">
    <property type="entry name" value="HTH_24"/>
    <property type="match status" value="1"/>
</dbReference>
<dbReference type="SMART" id="SM00418">
    <property type="entry name" value="HTH_ARSR"/>
    <property type="match status" value="1"/>
</dbReference>
<dbReference type="InterPro" id="IPR036388">
    <property type="entry name" value="WH-like_DNA-bd_sf"/>
</dbReference>
<dbReference type="SUPFAM" id="SSF46785">
    <property type="entry name" value="Winged helix' DNA-binding domain"/>
    <property type="match status" value="2"/>
</dbReference>
<organism evidence="2">
    <name type="scientific">bioreactor metagenome</name>
    <dbReference type="NCBI Taxonomy" id="1076179"/>
    <lineage>
        <taxon>unclassified sequences</taxon>
        <taxon>metagenomes</taxon>
        <taxon>ecological metagenomes</taxon>
    </lineage>
</organism>
<dbReference type="EMBL" id="VSSQ01087943">
    <property type="protein sequence ID" value="MPN34751.1"/>
    <property type="molecule type" value="Genomic_DNA"/>
</dbReference>
<dbReference type="GO" id="GO:0003700">
    <property type="term" value="F:DNA-binding transcription factor activity"/>
    <property type="evidence" value="ECO:0007669"/>
    <property type="project" value="InterPro"/>
</dbReference>
<evidence type="ECO:0000313" key="2">
    <source>
        <dbReference type="EMBL" id="MPN34751.1"/>
    </source>
</evidence>
<gene>
    <name evidence="2" type="ORF">SDC9_182245</name>
</gene>
<dbReference type="PANTHER" id="PTHR36216:SF1">
    <property type="entry name" value="HTH ARSR-TYPE DOMAIN-CONTAINING PROTEIN"/>
    <property type="match status" value="1"/>
</dbReference>
<feature type="domain" description="HTH arsR-type" evidence="1">
    <location>
        <begin position="65"/>
        <end position="158"/>
    </location>
</feature>